<sequence length="305" mass="34111">MPQNFPEAWLNRVIQNLNNAEQASFLDGIAELNAEIHVVNGGSATEQNIIYVPVTDFEVDILVNNNTYPIAFQEYTDDTVQIKLDKYQTKVVTLRDDDTLGASYDKIDTATKSMTRGINVEKYQRAIHSIGPLTHTVKTPVIEATGLMAGSTDPLMDGTRPRLVYDDIVRAKEACKGFGPCRLVLNETHWNDLLLDRKNFGNQLVDYAAGKPAPRIAGFEIHQYEGEMPIYTSAKAKKPYGSIKDATDKVASVIFNKEGIAKKTGITKQYFVKAENNPTRQSNDLAYRHYYIVTPYRAEKVAAII</sequence>
<gene>
    <name evidence="1" type="ORF">C1638_017580</name>
</gene>
<accession>A0A316WLL9</accession>
<dbReference type="AlphaFoldDB" id="A0A316WLL9"/>
<dbReference type="EMBL" id="PPEI02000005">
    <property type="protein sequence ID" value="PWN62304.1"/>
    <property type="molecule type" value="Genomic_DNA"/>
</dbReference>
<dbReference type="RefSeq" id="WP_109623143.1">
    <property type="nucleotide sequence ID" value="NZ_PPEI02000005.1"/>
</dbReference>
<dbReference type="OrthoDB" id="1228719at2"/>
<protein>
    <recommendedName>
        <fullName evidence="3">Phage capsid protein</fullName>
    </recommendedName>
</protein>
<comment type="caution">
    <text evidence="1">The sequence shown here is derived from an EMBL/GenBank/DDBJ whole genome shotgun (WGS) entry which is preliminary data.</text>
</comment>
<evidence type="ECO:0000313" key="2">
    <source>
        <dbReference type="Proteomes" id="UP000236182"/>
    </source>
</evidence>
<organism evidence="1 2">
    <name type="scientific">Chryseobacterium oncorhynchi</name>
    <dbReference type="NCBI Taxonomy" id="741074"/>
    <lineage>
        <taxon>Bacteria</taxon>
        <taxon>Pseudomonadati</taxon>
        <taxon>Bacteroidota</taxon>
        <taxon>Flavobacteriia</taxon>
        <taxon>Flavobacteriales</taxon>
        <taxon>Weeksellaceae</taxon>
        <taxon>Chryseobacterium group</taxon>
        <taxon>Chryseobacterium</taxon>
    </lineage>
</organism>
<evidence type="ECO:0008006" key="3">
    <source>
        <dbReference type="Google" id="ProtNLM"/>
    </source>
</evidence>
<dbReference type="Proteomes" id="UP000236182">
    <property type="component" value="Unassembled WGS sequence"/>
</dbReference>
<reference evidence="1" key="1">
    <citation type="submission" date="2018-04" db="EMBL/GenBank/DDBJ databases">
        <title>Draft Genome Sequences of Chryseobacterium lactis NCTC11390T isolated from milk, Chryseobacterium oncorhynchi 701B-08T from rainbow trout, and Chryseobacterium viscerum 687B-08T from diseased fish.</title>
        <authorList>
            <person name="Jeong J.-J."/>
            <person name="Lee Y.J."/>
            <person name="Pathiraja D."/>
            <person name="Park B."/>
            <person name="Choi I.-G."/>
            <person name="Kim K.D."/>
        </authorList>
    </citation>
    <scope>NUCLEOTIDE SEQUENCE [LARGE SCALE GENOMIC DNA]</scope>
    <source>
        <strain evidence="1">701B-08</strain>
    </source>
</reference>
<keyword evidence="2" id="KW-1185">Reference proteome</keyword>
<name>A0A316WLL9_9FLAO</name>
<proteinExistence type="predicted"/>
<evidence type="ECO:0000313" key="1">
    <source>
        <dbReference type="EMBL" id="PWN62304.1"/>
    </source>
</evidence>